<organism evidence="10 11">
    <name type="scientific">Tetrapyrgos nigripes</name>
    <dbReference type="NCBI Taxonomy" id="182062"/>
    <lineage>
        <taxon>Eukaryota</taxon>
        <taxon>Fungi</taxon>
        <taxon>Dikarya</taxon>
        <taxon>Basidiomycota</taxon>
        <taxon>Agaricomycotina</taxon>
        <taxon>Agaricomycetes</taxon>
        <taxon>Agaricomycetidae</taxon>
        <taxon>Agaricales</taxon>
        <taxon>Marasmiineae</taxon>
        <taxon>Marasmiaceae</taxon>
        <taxon>Tetrapyrgos</taxon>
    </lineage>
</organism>
<gene>
    <name evidence="10" type="ORF">D9758_010314</name>
</gene>
<protein>
    <recommendedName>
        <fullName evidence="9">Xylose isomerase-like TIM barrel domain-containing protein</fullName>
    </recommendedName>
</protein>
<evidence type="ECO:0000256" key="8">
    <source>
        <dbReference type="SAM" id="MobiDB-lite"/>
    </source>
</evidence>
<evidence type="ECO:0000313" key="11">
    <source>
        <dbReference type="Proteomes" id="UP000559256"/>
    </source>
</evidence>
<feature type="region of interest" description="Disordered" evidence="8">
    <location>
        <begin position="483"/>
        <end position="571"/>
    </location>
</feature>
<evidence type="ECO:0000256" key="2">
    <source>
        <dbReference type="ARBA" id="ARBA00005340"/>
    </source>
</evidence>
<comment type="similarity">
    <text evidence="2">Belongs to the AP endonuclease 2 family.</text>
</comment>
<evidence type="ECO:0000256" key="3">
    <source>
        <dbReference type="ARBA" id="ARBA00022723"/>
    </source>
</evidence>
<dbReference type="InterPro" id="IPR013022">
    <property type="entry name" value="Xyl_isomerase-like_TIM-brl"/>
</dbReference>
<dbReference type="Pfam" id="PF01261">
    <property type="entry name" value="AP_endonuc_2"/>
    <property type="match status" value="2"/>
</dbReference>
<feature type="compositionally biased region" description="Polar residues" evidence="8">
    <location>
        <begin position="483"/>
        <end position="494"/>
    </location>
</feature>
<comment type="caution">
    <text evidence="10">The sequence shown here is derived from an EMBL/GenBank/DDBJ whole genome shotgun (WGS) entry which is preliminary data.</text>
</comment>
<dbReference type="PROSITE" id="PS00729">
    <property type="entry name" value="AP_NUCLEASE_F2_1"/>
    <property type="match status" value="1"/>
</dbReference>
<sequence length="571" mass="62732">MLVFRLGPRPSFLNPSLCFLRITMSGKPSNATVVMTLKRNISAVVEEEETQPRASSLRRSTRAKKAKLAVGTSQETEMEMEMDPETSASSSKPKEKPPKAKRKAMSPEDVDEDTDSNYEPLCKLRVWTSLPWKVGAHVSAAGGVENSVTNAARIGANAFALFVKSQRKWESPPLKPESVASFKDNMKVLGYEAKYVLPHGSYLINLGNPDEEKREKSYQCFLDDLKRCEELGLELYNFHPGSTLGQVEPSVSIKHIADCINRAHKETPGSRVCVVLENMVVPIPVLSATSLTFPYSSPFPFPLSCPLSLSVFRPTHQPSFLFAHFASQRQAGAGNVIGSSFSELGQIISQVEDKTRVGACLDTCHMFAAGYDIRTKEGWENTMQTFDRDVGLKYLCGMHLNDSQTPCGSRRDRHENVGIGHLSLHTFSHILTDARTQDIPLILETPCYEDAEKKGGIEKHEIWRKEVGVLNRLSLSNRQSLSTGTFGVSGISSSGTKGEVGGKEEGGEEEERIETLVEEIREVVGRAKAGAGSAKQKGKKSTEKAKGMGTGKMKGKGKASKTRDEDEEVDE</sequence>
<feature type="compositionally biased region" description="Basic and acidic residues" evidence="8">
    <location>
        <begin position="513"/>
        <end position="525"/>
    </location>
</feature>
<feature type="region of interest" description="Disordered" evidence="8">
    <location>
        <begin position="45"/>
        <end position="115"/>
    </location>
</feature>
<feature type="compositionally biased region" description="Low complexity" evidence="8">
    <location>
        <begin position="526"/>
        <end position="535"/>
    </location>
</feature>
<dbReference type="PROSITE" id="PS51432">
    <property type="entry name" value="AP_NUCLEASE_F2_4"/>
    <property type="match status" value="1"/>
</dbReference>
<keyword evidence="5" id="KW-0378">Hydrolase</keyword>
<keyword evidence="4" id="KW-0227">DNA damage</keyword>
<comment type="cofactor">
    <cofactor evidence="1">
        <name>Zn(2+)</name>
        <dbReference type="ChEBI" id="CHEBI:29105"/>
    </cofactor>
</comment>
<evidence type="ECO:0000256" key="7">
    <source>
        <dbReference type="ARBA" id="ARBA00023204"/>
    </source>
</evidence>
<proteinExistence type="inferred from homology"/>
<dbReference type="GO" id="GO:0008270">
    <property type="term" value="F:zinc ion binding"/>
    <property type="evidence" value="ECO:0007669"/>
    <property type="project" value="InterPro"/>
</dbReference>
<accession>A0A8H5GA60</accession>
<evidence type="ECO:0000256" key="6">
    <source>
        <dbReference type="ARBA" id="ARBA00022833"/>
    </source>
</evidence>
<keyword evidence="6" id="KW-0862">Zinc</keyword>
<dbReference type="SMART" id="SM00518">
    <property type="entry name" value="AP2Ec"/>
    <property type="match status" value="1"/>
</dbReference>
<feature type="domain" description="Xylose isomerase-like TIM barrel" evidence="9">
    <location>
        <begin position="332"/>
        <end position="471"/>
    </location>
</feature>
<dbReference type="GO" id="GO:0006284">
    <property type="term" value="P:base-excision repair"/>
    <property type="evidence" value="ECO:0007669"/>
    <property type="project" value="TreeGrafter"/>
</dbReference>
<dbReference type="InterPro" id="IPR018246">
    <property type="entry name" value="AP_endonuc_F2_Zn_BS"/>
</dbReference>
<evidence type="ECO:0000256" key="4">
    <source>
        <dbReference type="ARBA" id="ARBA00022763"/>
    </source>
</evidence>
<dbReference type="PANTHER" id="PTHR21445">
    <property type="entry name" value="ENDONUCLEASE IV ENDODEOXYRIBONUCLEASE IV"/>
    <property type="match status" value="1"/>
</dbReference>
<reference evidence="10 11" key="1">
    <citation type="journal article" date="2020" name="ISME J.">
        <title>Uncovering the hidden diversity of litter-decomposition mechanisms in mushroom-forming fungi.</title>
        <authorList>
            <person name="Floudas D."/>
            <person name="Bentzer J."/>
            <person name="Ahren D."/>
            <person name="Johansson T."/>
            <person name="Persson P."/>
            <person name="Tunlid A."/>
        </authorList>
    </citation>
    <scope>NUCLEOTIDE SEQUENCE [LARGE SCALE GENOMIC DNA]</scope>
    <source>
        <strain evidence="10 11">CBS 291.85</strain>
    </source>
</reference>
<feature type="domain" description="Xylose isomerase-like TIM barrel" evidence="9">
    <location>
        <begin position="149"/>
        <end position="279"/>
    </location>
</feature>
<dbReference type="Proteomes" id="UP000559256">
    <property type="component" value="Unassembled WGS sequence"/>
</dbReference>
<evidence type="ECO:0000256" key="5">
    <source>
        <dbReference type="ARBA" id="ARBA00022801"/>
    </source>
</evidence>
<dbReference type="EMBL" id="JAACJM010000041">
    <property type="protein sequence ID" value="KAF5361262.1"/>
    <property type="molecule type" value="Genomic_DNA"/>
</dbReference>
<dbReference type="SUPFAM" id="SSF51658">
    <property type="entry name" value="Xylose isomerase-like"/>
    <property type="match status" value="1"/>
</dbReference>
<dbReference type="InterPro" id="IPR001719">
    <property type="entry name" value="AP_endonuc_2"/>
</dbReference>
<name>A0A8H5GA60_9AGAR</name>
<evidence type="ECO:0000259" key="9">
    <source>
        <dbReference type="Pfam" id="PF01261"/>
    </source>
</evidence>
<dbReference type="CDD" id="cd00019">
    <property type="entry name" value="AP2Ec"/>
    <property type="match status" value="1"/>
</dbReference>
<dbReference type="PROSITE" id="PS00731">
    <property type="entry name" value="AP_NUCLEASE_F2_3"/>
    <property type="match status" value="1"/>
</dbReference>
<dbReference type="GO" id="GO:0003677">
    <property type="term" value="F:DNA binding"/>
    <property type="evidence" value="ECO:0007669"/>
    <property type="project" value="InterPro"/>
</dbReference>
<evidence type="ECO:0000256" key="1">
    <source>
        <dbReference type="ARBA" id="ARBA00001947"/>
    </source>
</evidence>
<keyword evidence="11" id="KW-1185">Reference proteome</keyword>
<dbReference type="GO" id="GO:0008081">
    <property type="term" value="F:phosphoric diester hydrolase activity"/>
    <property type="evidence" value="ECO:0007669"/>
    <property type="project" value="TreeGrafter"/>
</dbReference>
<dbReference type="GO" id="GO:0005634">
    <property type="term" value="C:nucleus"/>
    <property type="evidence" value="ECO:0007669"/>
    <property type="project" value="TreeGrafter"/>
</dbReference>
<dbReference type="Gene3D" id="3.20.20.150">
    <property type="entry name" value="Divalent-metal-dependent TIM barrel enzymes"/>
    <property type="match status" value="1"/>
</dbReference>
<dbReference type="HAMAP" id="MF_00152">
    <property type="entry name" value="Nfo"/>
    <property type="match status" value="1"/>
</dbReference>
<dbReference type="NCBIfam" id="TIGR00587">
    <property type="entry name" value="nfo"/>
    <property type="match status" value="2"/>
</dbReference>
<evidence type="ECO:0000313" key="10">
    <source>
        <dbReference type="EMBL" id="KAF5361262.1"/>
    </source>
</evidence>
<keyword evidence="3" id="KW-0479">Metal-binding</keyword>
<dbReference type="OrthoDB" id="7663182at2759"/>
<keyword evidence="7" id="KW-0234">DNA repair</keyword>
<dbReference type="PANTHER" id="PTHR21445:SF0">
    <property type="entry name" value="APURINIC-APYRIMIDINIC ENDONUCLEASE"/>
    <property type="match status" value="1"/>
</dbReference>
<dbReference type="GO" id="GO:0005739">
    <property type="term" value="C:mitochondrion"/>
    <property type="evidence" value="ECO:0007669"/>
    <property type="project" value="TreeGrafter"/>
</dbReference>
<dbReference type="AlphaFoldDB" id="A0A8H5GA60"/>
<dbReference type="InterPro" id="IPR036237">
    <property type="entry name" value="Xyl_isomerase-like_sf"/>
</dbReference>
<dbReference type="GO" id="GO:0003906">
    <property type="term" value="F:DNA-(apurinic or apyrimidinic site) endonuclease activity"/>
    <property type="evidence" value="ECO:0007669"/>
    <property type="project" value="TreeGrafter"/>
</dbReference>